<organism evidence="1 2">
    <name type="scientific">Citricoccus parietis</name>
    <dbReference type="NCBI Taxonomy" id="592307"/>
    <lineage>
        <taxon>Bacteria</taxon>
        <taxon>Bacillati</taxon>
        <taxon>Actinomycetota</taxon>
        <taxon>Actinomycetes</taxon>
        <taxon>Micrococcales</taxon>
        <taxon>Micrococcaceae</taxon>
        <taxon>Citricoccus</taxon>
    </lineage>
</organism>
<dbReference type="Proteomes" id="UP001589575">
    <property type="component" value="Unassembled WGS sequence"/>
</dbReference>
<sequence length="137" mass="14871">MANVARPGTNGRSTTMMTAATTRPVRSTGLLPQLVWTAWTMKAPRTAGMMKVETADRMSLGIMPRSQLPSRPTNRIRETTWISPAAEMAAAAASWALGVPTLALMRVCAAMAEGRSLVEMFPMRKAWYMAAGPRMGK</sequence>
<proteinExistence type="predicted"/>
<evidence type="ECO:0000313" key="1">
    <source>
        <dbReference type="EMBL" id="MFB9070213.1"/>
    </source>
</evidence>
<comment type="caution">
    <text evidence="1">The sequence shown here is derived from an EMBL/GenBank/DDBJ whole genome shotgun (WGS) entry which is preliminary data.</text>
</comment>
<evidence type="ECO:0000313" key="2">
    <source>
        <dbReference type="Proteomes" id="UP001589575"/>
    </source>
</evidence>
<dbReference type="EMBL" id="JBHMFI010000001">
    <property type="protein sequence ID" value="MFB9070213.1"/>
    <property type="molecule type" value="Genomic_DNA"/>
</dbReference>
<name>A0ABV5FVA7_9MICC</name>
<keyword evidence="2" id="KW-1185">Reference proteome</keyword>
<reference evidence="1 2" key="1">
    <citation type="submission" date="2024-09" db="EMBL/GenBank/DDBJ databases">
        <authorList>
            <person name="Sun Q."/>
            <person name="Mori K."/>
        </authorList>
    </citation>
    <scope>NUCLEOTIDE SEQUENCE [LARGE SCALE GENOMIC DNA]</scope>
    <source>
        <strain evidence="1 2">CCM 7609</strain>
    </source>
</reference>
<gene>
    <name evidence="1" type="ORF">ACFFX0_03005</name>
</gene>
<protein>
    <submittedName>
        <fullName evidence="1">Uncharacterized protein</fullName>
    </submittedName>
</protein>
<accession>A0ABV5FVA7</accession>